<dbReference type="InterPro" id="IPR005119">
    <property type="entry name" value="LysR_subst-bd"/>
</dbReference>
<dbReference type="Gene3D" id="1.10.10.10">
    <property type="entry name" value="Winged helix-like DNA-binding domain superfamily/Winged helix DNA-binding domain"/>
    <property type="match status" value="1"/>
</dbReference>
<evidence type="ECO:0000313" key="6">
    <source>
        <dbReference type="EMBL" id="AMB58892.1"/>
    </source>
</evidence>
<organism evidence="6 7">
    <name type="scientific">Microterricola viridarii</name>
    <dbReference type="NCBI Taxonomy" id="412690"/>
    <lineage>
        <taxon>Bacteria</taxon>
        <taxon>Bacillati</taxon>
        <taxon>Actinomycetota</taxon>
        <taxon>Actinomycetes</taxon>
        <taxon>Micrococcales</taxon>
        <taxon>Microbacteriaceae</taxon>
        <taxon>Microterricola</taxon>
    </lineage>
</organism>
<evidence type="ECO:0000256" key="1">
    <source>
        <dbReference type="ARBA" id="ARBA00009437"/>
    </source>
</evidence>
<keyword evidence="4" id="KW-0804">Transcription</keyword>
<dbReference type="SUPFAM" id="SSF46785">
    <property type="entry name" value="Winged helix' DNA-binding domain"/>
    <property type="match status" value="1"/>
</dbReference>
<dbReference type="AlphaFoldDB" id="A0A120I106"/>
<dbReference type="KEGG" id="mvd:AWU67_08440"/>
<keyword evidence="3" id="KW-0238">DNA-binding</keyword>
<keyword evidence="7" id="KW-1185">Reference proteome</keyword>
<dbReference type="PRINTS" id="PR00039">
    <property type="entry name" value="HTHLYSR"/>
</dbReference>
<gene>
    <name evidence="6" type="ORF">AWU67_08440</name>
</gene>
<dbReference type="PROSITE" id="PS50931">
    <property type="entry name" value="HTH_LYSR"/>
    <property type="match status" value="1"/>
</dbReference>
<dbReference type="Pfam" id="PF00126">
    <property type="entry name" value="HTH_1"/>
    <property type="match status" value="1"/>
</dbReference>
<comment type="similarity">
    <text evidence="1">Belongs to the LysR transcriptional regulatory family.</text>
</comment>
<evidence type="ECO:0000256" key="3">
    <source>
        <dbReference type="ARBA" id="ARBA00023125"/>
    </source>
</evidence>
<dbReference type="GO" id="GO:0003700">
    <property type="term" value="F:DNA-binding transcription factor activity"/>
    <property type="evidence" value="ECO:0007669"/>
    <property type="project" value="InterPro"/>
</dbReference>
<dbReference type="InterPro" id="IPR036388">
    <property type="entry name" value="WH-like_DNA-bd_sf"/>
</dbReference>
<dbReference type="InterPro" id="IPR036390">
    <property type="entry name" value="WH_DNA-bd_sf"/>
</dbReference>
<dbReference type="SUPFAM" id="SSF53850">
    <property type="entry name" value="Periplasmic binding protein-like II"/>
    <property type="match status" value="1"/>
</dbReference>
<reference evidence="7" key="2">
    <citation type="submission" date="2016-01" db="EMBL/GenBank/DDBJ databases">
        <title>First complete genome sequence of a species in the genus Microterricola, an extremophilic cold active enzyme producing strain ERGS5:02 isolated from Sikkim Himalaya.</title>
        <authorList>
            <person name="Kumar R."/>
            <person name="Singh D."/>
            <person name="Swarnkar M.K."/>
        </authorList>
    </citation>
    <scope>NUCLEOTIDE SEQUENCE [LARGE SCALE GENOMIC DNA]</scope>
    <source>
        <strain evidence="7">ERGS5:02</strain>
    </source>
</reference>
<protein>
    <recommendedName>
        <fullName evidence="5">HTH lysR-type domain-containing protein</fullName>
    </recommendedName>
</protein>
<feature type="domain" description="HTH lysR-type" evidence="5">
    <location>
        <begin position="2"/>
        <end position="59"/>
    </location>
</feature>
<dbReference type="PANTHER" id="PTHR30126">
    <property type="entry name" value="HTH-TYPE TRANSCRIPTIONAL REGULATOR"/>
    <property type="match status" value="1"/>
</dbReference>
<accession>A0A120I106</accession>
<reference evidence="6 7" key="1">
    <citation type="journal article" date="2016" name="J. Biotechnol.">
        <title>First complete genome sequence of a species in the genus Microterricola, an extremophilic cold active enzyme producing bacterial strain ERGS5:02 isolated from Sikkim Himalaya.</title>
        <authorList>
            <person name="Himanshu"/>
            <person name="Swarnkar M.K."/>
            <person name="Singh D."/>
            <person name="Kumar R."/>
        </authorList>
    </citation>
    <scope>NUCLEOTIDE SEQUENCE [LARGE SCALE GENOMIC DNA]</scope>
    <source>
        <strain evidence="6 7">ERGS5:02</strain>
    </source>
</reference>
<evidence type="ECO:0000313" key="7">
    <source>
        <dbReference type="Proteomes" id="UP000058305"/>
    </source>
</evidence>
<dbReference type="InterPro" id="IPR000847">
    <property type="entry name" value="LysR_HTH_N"/>
</dbReference>
<dbReference type="Gene3D" id="3.40.190.10">
    <property type="entry name" value="Periplasmic binding protein-like II"/>
    <property type="match status" value="2"/>
</dbReference>
<proteinExistence type="inferred from homology"/>
<keyword evidence="2" id="KW-0805">Transcription regulation</keyword>
<sequence length="320" mass="33564">MPDLAALEMLVAVGELGSLTRVAARLGVSQQAVSSRVRSLEGQIGASLIVRTARGSTLTPTGAVITGWAAEVLAAAERMEAGIESIRAQTLQQLDVAASLTIAEYLLPRWLVTLRDRQESAGQVATRVGLTAVNSEAVIALVRAGTVPLGFIETPDIPTDLHAVAIGHDELQVAVSPTHAWAKRRMPLTARELADTPLITREEGSGTRKALEQLFARVAGSDGGRLPPRLEHSSTAAVRTAIASGVAPGVLSSLAISDDLALGRLVAVELTGITLRRTLSAVWASGPHPSQAPAQDLIVIARQSLALEAKRTDARSPFFT</sequence>
<evidence type="ECO:0000256" key="4">
    <source>
        <dbReference type="ARBA" id="ARBA00023163"/>
    </source>
</evidence>
<dbReference type="EMBL" id="CP014145">
    <property type="protein sequence ID" value="AMB58892.1"/>
    <property type="molecule type" value="Genomic_DNA"/>
</dbReference>
<evidence type="ECO:0000256" key="2">
    <source>
        <dbReference type="ARBA" id="ARBA00023015"/>
    </source>
</evidence>
<dbReference type="Pfam" id="PF03466">
    <property type="entry name" value="LysR_substrate"/>
    <property type="match status" value="1"/>
</dbReference>
<dbReference type="PANTHER" id="PTHR30126:SF39">
    <property type="entry name" value="HTH-TYPE TRANSCRIPTIONAL REGULATOR CYSL"/>
    <property type="match status" value="1"/>
</dbReference>
<dbReference type="Proteomes" id="UP000058305">
    <property type="component" value="Chromosome"/>
</dbReference>
<dbReference type="GO" id="GO:0000976">
    <property type="term" value="F:transcription cis-regulatory region binding"/>
    <property type="evidence" value="ECO:0007669"/>
    <property type="project" value="TreeGrafter"/>
</dbReference>
<evidence type="ECO:0000259" key="5">
    <source>
        <dbReference type="PROSITE" id="PS50931"/>
    </source>
</evidence>
<name>A0A120I106_9MICO</name>